<dbReference type="RefSeq" id="WP_367886831.1">
    <property type="nucleotide sequence ID" value="NZ_CP130612.1"/>
</dbReference>
<evidence type="ECO:0000256" key="1">
    <source>
        <dbReference type="SAM" id="Phobius"/>
    </source>
</evidence>
<feature type="transmembrane region" description="Helical" evidence="1">
    <location>
        <begin position="96"/>
        <end position="115"/>
    </location>
</feature>
<accession>A0AA49Q6U4</accession>
<accession>A0AA49Q3W3</accession>
<keyword evidence="1" id="KW-0812">Transmembrane</keyword>
<sequence length="157" mass="16253">MPEFDLSSPALALWSAAAAGIATGILPIGLAEATALAIGLVMPRWLAFAMGLAFTLGHVAAKLPWYALGRHADRAVGRVGARYVARAMAMLEARPGYGIGVLGLSAVLSVPPFHLAAIGAGLVRLPFLPFVATCLGGRLLRFGVLVTAPQLLRPLFG</sequence>
<organism evidence="3 4">
    <name type="scientific">Pseudogemmatithrix spongiicola</name>
    <dbReference type="NCBI Taxonomy" id="3062599"/>
    <lineage>
        <taxon>Bacteria</taxon>
        <taxon>Pseudomonadati</taxon>
        <taxon>Gemmatimonadota</taxon>
        <taxon>Gemmatimonadia</taxon>
        <taxon>Gemmatimonadales</taxon>
        <taxon>Gemmatimonadaceae</taxon>
        <taxon>Pseudogemmatithrix</taxon>
    </lineage>
</organism>
<dbReference type="EMBL" id="CP130612">
    <property type="protein sequence ID" value="WKW11129.1"/>
    <property type="molecule type" value="Genomic_DNA"/>
</dbReference>
<keyword evidence="4" id="KW-1185">Reference proteome</keyword>
<feature type="transmembrane region" description="Helical" evidence="1">
    <location>
        <begin position="12"/>
        <end position="39"/>
    </location>
</feature>
<dbReference type="Proteomes" id="UP001229955">
    <property type="component" value="Chromosome"/>
</dbReference>
<dbReference type="KEGG" id="pspc:Strain318_000364"/>
<name>A0AA49Q6U4_9BACT</name>
<feature type="transmembrane region" description="Helical" evidence="1">
    <location>
        <begin position="45"/>
        <end position="68"/>
    </location>
</feature>
<gene>
    <name evidence="2" type="ORF">Strain138_000364</name>
    <name evidence="3" type="ORF">Strain318_000364</name>
</gene>
<reference evidence="3" key="1">
    <citation type="submission" date="2023-07" db="EMBL/GenBank/DDBJ databases">
        <authorList>
            <person name="Haufschild T."/>
            <person name="Kallscheuer N."/>
            <person name="Hammer J."/>
            <person name="Kohn T."/>
            <person name="Kabuu M."/>
            <person name="Jogler M."/>
            <person name="Wohfarth N."/>
            <person name="Heuer A."/>
            <person name="Rohde M."/>
            <person name="van Teeseling M.C.F."/>
            <person name="Jogler C."/>
        </authorList>
    </citation>
    <scope>NUCLEOTIDE SEQUENCE</scope>
    <source>
        <strain evidence="2">Strain 138</strain>
        <strain evidence="3">Strain 318</strain>
    </source>
</reference>
<keyword evidence="1" id="KW-1133">Transmembrane helix</keyword>
<evidence type="ECO:0000313" key="3">
    <source>
        <dbReference type="EMBL" id="WKW14039.1"/>
    </source>
</evidence>
<proteinExistence type="predicted"/>
<evidence type="ECO:0000313" key="2">
    <source>
        <dbReference type="EMBL" id="WKW11129.1"/>
    </source>
</evidence>
<dbReference type="AlphaFoldDB" id="A0AA49Q6U4"/>
<dbReference type="EMBL" id="CP130613">
    <property type="protein sequence ID" value="WKW14039.1"/>
    <property type="molecule type" value="Genomic_DNA"/>
</dbReference>
<keyword evidence="1" id="KW-0472">Membrane</keyword>
<evidence type="ECO:0000313" key="4">
    <source>
        <dbReference type="Proteomes" id="UP001229955"/>
    </source>
</evidence>
<protein>
    <submittedName>
        <fullName evidence="3">Uncharacterized protein</fullName>
    </submittedName>
</protein>